<gene>
    <name evidence="1" type="ORF">H4K34_17075</name>
</gene>
<dbReference type="RefSeq" id="WP_210758595.1">
    <property type="nucleotide sequence ID" value="NZ_CP060139.1"/>
</dbReference>
<dbReference type="EMBL" id="CP060139">
    <property type="protein sequence ID" value="QNR24062.1"/>
    <property type="molecule type" value="Genomic_DNA"/>
</dbReference>
<dbReference type="AlphaFoldDB" id="A0A7H0VEB4"/>
<evidence type="ECO:0000313" key="1">
    <source>
        <dbReference type="EMBL" id="QNR24062.1"/>
    </source>
</evidence>
<protein>
    <submittedName>
        <fullName evidence="1">Uncharacterized protein</fullName>
    </submittedName>
</protein>
<name>A0A7H0VEB4_9FLAO</name>
<proteinExistence type="predicted"/>
<dbReference type="KEGG" id="chyd:H4K34_17075"/>
<organism evidence="1 2">
    <name type="scientific">Croceimicrobium hydrocarbonivorans</name>
    <dbReference type="NCBI Taxonomy" id="2761580"/>
    <lineage>
        <taxon>Bacteria</taxon>
        <taxon>Pseudomonadati</taxon>
        <taxon>Bacteroidota</taxon>
        <taxon>Flavobacteriia</taxon>
        <taxon>Flavobacteriales</taxon>
        <taxon>Owenweeksiaceae</taxon>
        <taxon>Croceimicrobium</taxon>
    </lineage>
</organism>
<dbReference type="Proteomes" id="UP000516305">
    <property type="component" value="Chromosome"/>
</dbReference>
<reference evidence="1 2" key="1">
    <citation type="submission" date="2020-08" db="EMBL/GenBank/DDBJ databases">
        <title>Croceimicrobium hydrocarbonivorans gen. nov., sp. nov., a novel marine bacterium isolated from a bacterial consortium that degrades polyethylene terephthalate.</title>
        <authorList>
            <person name="Liu R."/>
        </authorList>
    </citation>
    <scope>NUCLEOTIDE SEQUENCE [LARGE SCALE GENOMIC DNA]</scope>
    <source>
        <strain evidence="1 2">A20-9</strain>
    </source>
</reference>
<accession>A0A7H0VEB4</accession>
<evidence type="ECO:0000313" key="2">
    <source>
        <dbReference type="Proteomes" id="UP000516305"/>
    </source>
</evidence>
<keyword evidence="2" id="KW-1185">Reference proteome</keyword>
<sequence>MANTIKISKAKNLIFKKLSFLYLVFILFLFLSSPGKFLDHYENLVPAQEVVLEKLRTQLEELPEGDSKSQNLKAQTLSSLQKLEEIRTGYYDYRNTNHIAGEKLKENLFATNEIIQGSYGTRFQETLENFNQAYLEFGGSDLSAELLSPKDFADQEIQARDFFFKETPNAVIESVINHLETVILIHSIEALKGEKIELLKQEVSEADQLDLIQNFKKTLSKGEKLLFKVRLPDSIQNLKVLINGKDLAPFQVDSGFQHFEYLPEAPGNYVVDLYLDEERFFHNFKVTKPGIKLNRQGSSYLSQVGETQILQLNPQYLPEGDLSFVSEHADLSYENGLLKITPYNPGAFDVFMKLDDKKVDSLSLYAKDVNTIDVALMDIAGKENGLNQLAYLEASNPFWQVVNFKLRIKSPGGRDQVFHNATRFLRSELKEAILRAPEGSIMAFENIKVIGKNGHSYRDGRAILKMK</sequence>